<dbReference type="STRING" id="376730.SAMN04487906_3011"/>
<gene>
    <name evidence="1" type="ORF">P278_23320</name>
</gene>
<reference evidence="1 2" key="2">
    <citation type="journal article" date="2016" name="Genome Announc.">
        <title>Draft Genome Sequence of Zhouia amylolytica AD3, Isolated from Tidal Flat Sediment.</title>
        <authorList>
            <person name="Jia B."/>
            <person name="Jin H.M."/>
            <person name="Lee H.J."/>
            <person name="Jeon C.O."/>
        </authorList>
    </citation>
    <scope>NUCLEOTIDE SEQUENCE [LARGE SCALE GENOMIC DNA]</scope>
    <source>
        <strain evidence="1 2">AD3</strain>
    </source>
</reference>
<evidence type="ECO:0000313" key="2">
    <source>
        <dbReference type="Proteomes" id="UP000018850"/>
    </source>
</evidence>
<proteinExistence type="predicted"/>
<dbReference type="Proteomes" id="UP000018850">
    <property type="component" value="Unassembled WGS sequence"/>
</dbReference>
<protein>
    <submittedName>
        <fullName evidence="1">Uncharacterized protein</fullName>
    </submittedName>
</protein>
<dbReference type="EMBL" id="AYXY01000023">
    <property type="protein sequence ID" value="ETN94390.1"/>
    <property type="molecule type" value="Genomic_DNA"/>
</dbReference>
<keyword evidence="2" id="KW-1185">Reference proteome</keyword>
<comment type="caution">
    <text evidence="1">The sequence shown here is derived from an EMBL/GenBank/DDBJ whole genome shotgun (WGS) entry which is preliminary data.</text>
</comment>
<reference evidence="2" key="1">
    <citation type="submission" date="2013-11" db="EMBL/GenBank/DDBJ databases">
        <title>Draft genome sequence from a member of Zhouia, isolated tidal flat.</title>
        <authorList>
            <person name="Jin H."/>
            <person name="Jeon C.O."/>
        </authorList>
    </citation>
    <scope>NUCLEOTIDE SEQUENCE [LARGE SCALE GENOMIC DNA]</scope>
    <source>
        <strain evidence="2">AD3</strain>
    </source>
</reference>
<accession>W2UJQ7</accession>
<dbReference type="AlphaFoldDB" id="W2UJQ7"/>
<dbReference type="eggNOG" id="ENOG5032YG7">
    <property type="taxonomic scope" value="Bacteria"/>
</dbReference>
<evidence type="ECO:0000313" key="1">
    <source>
        <dbReference type="EMBL" id="ETN94390.1"/>
    </source>
</evidence>
<organism evidence="1 2">
    <name type="scientific">Zhouia amylolytica AD3</name>
    <dbReference type="NCBI Taxonomy" id="1286632"/>
    <lineage>
        <taxon>Bacteria</taxon>
        <taxon>Pseudomonadati</taxon>
        <taxon>Bacteroidota</taxon>
        <taxon>Flavobacteriia</taxon>
        <taxon>Flavobacteriales</taxon>
        <taxon>Flavobacteriaceae</taxon>
        <taxon>Zhouia</taxon>
    </lineage>
</organism>
<name>W2UJQ7_9FLAO</name>
<sequence>MFSMMKLPVNCLITTPILSGIKFISLCCIGGLLMFSCSTDNEVLDIEDLNAADAHFQSNHWDNWEAQVQLLTNKTRSFYNFKVAKARGWNVDASGYVPQMGHHFVNEALMDDVFEMLKPEALLYAPDEDGNWEFLAVEYLVFPTNPEDPGTPPEGFLGDEDVWFFNTDVGAWTLHVWVRMENPDGVFAASNPLLE</sequence>